<dbReference type="PRINTS" id="PR01506">
    <property type="entry name" value="TATBPROTEIN"/>
</dbReference>
<accession>A0A9X2F9Y9</accession>
<proteinExistence type="inferred from homology"/>
<comment type="subunit">
    <text evidence="9">Forms a complex with TatC.</text>
</comment>
<dbReference type="Pfam" id="PF02416">
    <property type="entry name" value="TatA_B_E"/>
    <property type="match status" value="1"/>
</dbReference>
<dbReference type="AlphaFoldDB" id="A0A9X2F9Y9"/>
<dbReference type="InterPro" id="IPR003369">
    <property type="entry name" value="TatA/B/E"/>
</dbReference>
<dbReference type="Gene3D" id="1.20.5.3310">
    <property type="match status" value="1"/>
</dbReference>
<dbReference type="NCBIfam" id="NF011430">
    <property type="entry name" value="PRK14861.1"/>
    <property type="match status" value="1"/>
</dbReference>
<evidence type="ECO:0000313" key="11">
    <source>
        <dbReference type="EMBL" id="MCO4293143.1"/>
    </source>
</evidence>
<evidence type="ECO:0000256" key="9">
    <source>
        <dbReference type="HAMAP-Rule" id="MF_00236"/>
    </source>
</evidence>
<dbReference type="EMBL" id="JAMWYS010000032">
    <property type="protein sequence ID" value="MCO4293143.1"/>
    <property type="molecule type" value="Genomic_DNA"/>
</dbReference>
<dbReference type="GO" id="GO:0008320">
    <property type="term" value="F:protein transmembrane transporter activity"/>
    <property type="evidence" value="ECO:0007669"/>
    <property type="project" value="UniProtKB-UniRule"/>
</dbReference>
<name>A0A9X2F9Y9_9SPHI</name>
<comment type="subcellular location">
    <subcellularLocation>
        <location evidence="1 9">Cell membrane</location>
        <topology evidence="1 9">Single-pass membrane protein</topology>
    </subcellularLocation>
</comment>
<comment type="similarity">
    <text evidence="9">Belongs to the TatA/E family.</text>
</comment>
<keyword evidence="5 9" id="KW-0653">Protein transport</keyword>
<keyword evidence="2 9" id="KW-0813">Transport</keyword>
<comment type="caution">
    <text evidence="11">The sequence shown here is derived from an EMBL/GenBank/DDBJ whole genome shotgun (WGS) entry which is preliminary data.</text>
</comment>
<evidence type="ECO:0000256" key="8">
    <source>
        <dbReference type="ARBA" id="ARBA00023136"/>
    </source>
</evidence>
<keyword evidence="6 9" id="KW-1133">Transmembrane helix</keyword>
<feature type="transmembrane region" description="Helical" evidence="9">
    <location>
        <begin position="6"/>
        <end position="27"/>
    </location>
</feature>
<evidence type="ECO:0000313" key="12">
    <source>
        <dbReference type="Proteomes" id="UP001155182"/>
    </source>
</evidence>
<gene>
    <name evidence="9 11" type="primary">tatA</name>
    <name evidence="11" type="ORF">NF867_09730</name>
</gene>
<dbReference type="RefSeq" id="WP_252587646.1">
    <property type="nucleotide sequence ID" value="NZ_JAMWYS010000032.1"/>
</dbReference>
<dbReference type="GO" id="GO:0033281">
    <property type="term" value="C:TAT protein transport complex"/>
    <property type="evidence" value="ECO:0007669"/>
    <property type="project" value="UniProtKB-UniRule"/>
</dbReference>
<keyword evidence="7 9" id="KW-0811">Translocation</keyword>
<evidence type="ECO:0000256" key="6">
    <source>
        <dbReference type="ARBA" id="ARBA00022989"/>
    </source>
</evidence>
<keyword evidence="12" id="KW-1185">Reference proteome</keyword>
<evidence type="ECO:0000256" key="10">
    <source>
        <dbReference type="SAM" id="MobiDB-lite"/>
    </source>
</evidence>
<dbReference type="InterPro" id="IPR006312">
    <property type="entry name" value="TatA/E"/>
</dbReference>
<keyword evidence="8 9" id="KW-0472">Membrane</keyword>
<dbReference type="HAMAP" id="MF_00236">
    <property type="entry name" value="TatA_E"/>
    <property type="match status" value="1"/>
</dbReference>
<protein>
    <recommendedName>
        <fullName evidence="9">Sec-independent protein translocase protein TatA</fullName>
    </recommendedName>
</protein>
<organism evidence="11 12">
    <name type="scientific">Solitalea agri</name>
    <dbReference type="NCBI Taxonomy" id="2953739"/>
    <lineage>
        <taxon>Bacteria</taxon>
        <taxon>Pseudomonadati</taxon>
        <taxon>Bacteroidota</taxon>
        <taxon>Sphingobacteriia</taxon>
        <taxon>Sphingobacteriales</taxon>
        <taxon>Sphingobacteriaceae</taxon>
        <taxon>Solitalea</taxon>
    </lineage>
</organism>
<keyword evidence="3 9" id="KW-1003">Cell membrane</keyword>
<evidence type="ECO:0000256" key="2">
    <source>
        <dbReference type="ARBA" id="ARBA00022448"/>
    </source>
</evidence>
<keyword evidence="4 9" id="KW-0812">Transmembrane</keyword>
<dbReference type="NCBIfam" id="TIGR01411">
    <property type="entry name" value="tatAE"/>
    <property type="match status" value="1"/>
</dbReference>
<feature type="region of interest" description="Disordered" evidence="10">
    <location>
        <begin position="50"/>
        <end position="72"/>
    </location>
</feature>
<reference evidence="11" key="1">
    <citation type="submission" date="2022-06" db="EMBL/GenBank/DDBJ databases">
        <title>Solitalea sp. MAHUQ-68 isolated from rhizospheric soil.</title>
        <authorList>
            <person name="Huq M.A."/>
        </authorList>
    </citation>
    <scope>NUCLEOTIDE SEQUENCE</scope>
    <source>
        <strain evidence="11">MAHUQ-68</strain>
    </source>
</reference>
<evidence type="ECO:0000256" key="3">
    <source>
        <dbReference type="ARBA" id="ARBA00022475"/>
    </source>
</evidence>
<dbReference type="PANTHER" id="PTHR42982:SF1">
    <property type="entry name" value="SEC-INDEPENDENT PROTEIN TRANSLOCASE PROTEIN TATA"/>
    <property type="match status" value="1"/>
</dbReference>
<dbReference type="PANTHER" id="PTHR42982">
    <property type="entry name" value="SEC-INDEPENDENT PROTEIN TRANSLOCASE PROTEIN TATA"/>
    <property type="match status" value="1"/>
</dbReference>
<dbReference type="Proteomes" id="UP001155182">
    <property type="component" value="Unassembled WGS sequence"/>
</dbReference>
<evidence type="ECO:0000256" key="1">
    <source>
        <dbReference type="ARBA" id="ARBA00004162"/>
    </source>
</evidence>
<evidence type="ECO:0000256" key="4">
    <source>
        <dbReference type="ARBA" id="ARBA00022692"/>
    </source>
</evidence>
<evidence type="ECO:0000256" key="5">
    <source>
        <dbReference type="ARBA" id="ARBA00022927"/>
    </source>
</evidence>
<evidence type="ECO:0000256" key="7">
    <source>
        <dbReference type="ARBA" id="ARBA00023010"/>
    </source>
</evidence>
<dbReference type="GO" id="GO:0043953">
    <property type="term" value="P:protein transport by the Tat complex"/>
    <property type="evidence" value="ECO:0007669"/>
    <property type="project" value="UniProtKB-UniRule"/>
</dbReference>
<sequence length="72" mass="7955">MLNHSLLFLNLGTGELILIMFAILLLFGGKKLPELARGLGKGIREFKDASSGIKQEIEDSMNNPEPSKKEQN</sequence>
<comment type="function">
    <text evidence="9">Part of the twin-arginine translocation (Tat) system that transports large folded proteins containing a characteristic twin-arginine motif in their signal peptide across membranes. TatA could form the protein-conducting channel of the Tat system.</text>
</comment>